<gene>
    <name evidence="2" type="ORF">ACFFUR_16645</name>
</gene>
<dbReference type="InterPro" id="IPR039440">
    <property type="entry name" value="DUF3850"/>
</dbReference>
<name>A0ABV5J9D2_9BACT</name>
<accession>A0ABV5J9D2</accession>
<evidence type="ECO:0000259" key="1">
    <source>
        <dbReference type="Pfam" id="PF12961"/>
    </source>
</evidence>
<evidence type="ECO:0000313" key="3">
    <source>
        <dbReference type="Proteomes" id="UP001589654"/>
    </source>
</evidence>
<dbReference type="Gene3D" id="2.30.130.30">
    <property type="entry name" value="Hypothetical protein"/>
    <property type="match status" value="1"/>
</dbReference>
<dbReference type="Pfam" id="PF12961">
    <property type="entry name" value="DUF3850"/>
    <property type="match status" value="1"/>
</dbReference>
<comment type="caution">
    <text evidence="2">The sequence shown here is derived from an EMBL/GenBank/DDBJ whole genome shotgun (WGS) entry which is preliminary data.</text>
</comment>
<dbReference type="EMBL" id="JBHMEW010000068">
    <property type="protein sequence ID" value="MFB9213447.1"/>
    <property type="molecule type" value="Genomic_DNA"/>
</dbReference>
<organism evidence="2 3">
    <name type="scientific">Echinicola jeungdonensis</name>
    <dbReference type="NCBI Taxonomy" id="709343"/>
    <lineage>
        <taxon>Bacteria</taxon>
        <taxon>Pseudomonadati</taxon>
        <taxon>Bacteroidota</taxon>
        <taxon>Cytophagia</taxon>
        <taxon>Cytophagales</taxon>
        <taxon>Cyclobacteriaceae</taxon>
        <taxon>Echinicola</taxon>
    </lineage>
</organism>
<dbReference type="RefSeq" id="WP_290249022.1">
    <property type="nucleotide sequence ID" value="NZ_JAUFQT010000002.1"/>
</dbReference>
<proteinExistence type="predicted"/>
<feature type="domain" description="DUF3850" evidence="1">
    <location>
        <begin position="2"/>
        <end position="79"/>
    </location>
</feature>
<sequence>MTHKFRKHPGDFEKAKMKKNWYEVVRADVVLNIGDEVILEEYCPEGYNREAPLPYYTGRMLFSEIKKIINCIKEGYVVLVLNKY</sequence>
<protein>
    <submittedName>
        <fullName evidence="2">DUF3850 domain-containing protein</fullName>
    </submittedName>
</protein>
<reference evidence="2 3" key="1">
    <citation type="submission" date="2024-09" db="EMBL/GenBank/DDBJ databases">
        <authorList>
            <person name="Sun Q."/>
            <person name="Mori K."/>
        </authorList>
    </citation>
    <scope>NUCLEOTIDE SEQUENCE [LARGE SCALE GENOMIC DNA]</scope>
    <source>
        <strain evidence="2 3">CECT 7682</strain>
    </source>
</reference>
<evidence type="ECO:0000313" key="2">
    <source>
        <dbReference type="EMBL" id="MFB9213447.1"/>
    </source>
</evidence>
<dbReference type="Proteomes" id="UP001589654">
    <property type="component" value="Unassembled WGS sequence"/>
</dbReference>
<keyword evidence="3" id="KW-1185">Reference proteome</keyword>